<evidence type="ECO:0000313" key="3">
    <source>
        <dbReference type="Proteomes" id="UP001207930"/>
    </source>
</evidence>
<comment type="caution">
    <text evidence="2">The sequence shown here is derived from an EMBL/GenBank/DDBJ whole genome shotgun (WGS) entry which is preliminary data.</text>
</comment>
<sequence>MKITRVRCLGCGADLEIEDSIRVFNCTYCHARQEITRDAAADHTRLLETIARNTGQAADSLSVLELQNDLDRMDRQWKHEENGHKIFTGKNRPKALPTSFDNYAFGWIMGGLGVIALPFSFFIGGGAPIWAVVLIAAAACMHVYAEKRASAYKKALSAYQGRRYKLMQRIEEIRKR</sequence>
<dbReference type="EMBL" id="JAPDDS010000007">
    <property type="protein sequence ID" value="MCW1885933.1"/>
    <property type="molecule type" value="Genomic_DNA"/>
</dbReference>
<evidence type="ECO:0000256" key="1">
    <source>
        <dbReference type="SAM" id="Phobius"/>
    </source>
</evidence>
<dbReference type="RefSeq" id="WP_264501890.1">
    <property type="nucleotide sequence ID" value="NZ_JAPDDS010000007.1"/>
</dbReference>
<protein>
    <submittedName>
        <fullName evidence="2">Uncharacterized protein</fullName>
    </submittedName>
</protein>
<keyword evidence="1" id="KW-1133">Transmembrane helix</keyword>
<dbReference type="Proteomes" id="UP001207930">
    <property type="component" value="Unassembled WGS sequence"/>
</dbReference>
<name>A0ABT3FQT2_9BACT</name>
<gene>
    <name evidence="2" type="ORF">OKA04_14435</name>
</gene>
<keyword evidence="3" id="KW-1185">Reference proteome</keyword>
<evidence type="ECO:0000313" key="2">
    <source>
        <dbReference type="EMBL" id="MCW1885933.1"/>
    </source>
</evidence>
<organism evidence="2 3">
    <name type="scientific">Luteolibacter flavescens</name>
    <dbReference type="NCBI Taxonomy" id="1859460"/>
    <lineage>
        <taxon>Bacteria</taxon>
        <taxon>Pseudomonadati</taxon>
        <taxon>Verrucomicrobiota</taxon>
        <taxon>Verrucomicrobiia</taxon>
        <taxon>Verrucomicrobiales</taxon>
        <taxon>Verrucomicrobiaceae</taxon>
        <taxon>Luteolibacter</taxon>
    </lineage>
</organism>
<feature type="transmembrane region" description="Helical" evidence="1">
    <location>
        <begin position="127"/>
        <end position="145"/>
    </location>
</feature>
<keyword evidence="1" id="KW-0472">Membrane</keyword>
<keyword evidence="1" id="KW-0812">Transmembrane</keyword>
<reference evidence="2 3" key="1">
    <citation type="submission" date="2022-10" db="EMBL/GenBank/DDBJ databases">
        <title>Luteolibacter flavescens strain MCCC 1K03193, whole genome shotgun sequencing project.</title>
        <authorList>
            <person name="Zhao G."/>
            <person name="Shen L."/>
        </authorList>
    </citation>
    <scope>NUCLEOTIDE SEQUENCE [LARGE SCALE GENOMIC DNA]</scope>
    <source>
        <strain evidence="2 3">MCCC 1K03193</strain>
    </source>
</reference>
<proteinExistence type="predicted"/>
<accession>A0ABT3FQT2</accession>
<feature type="transmembrane region" description="Helical" evidence="1">
    <location>
        <begin position="100"/>
        <end position="121"/>
    </location>
</feature>